<dbReference type="SMART" id="SM00239">
    <property type="entry name" value="C2"/>
    <property type="match status" value="1"/>
</dbReference>
<gene>
    <name evidence="2" type="ORF">FDP41_007824</name>
</gene>
<dbReference type="OrthoDB" id="5855668at2759"/>
<dbReference type="PANTHER" id="PTHR10857">
    <property type="entry name" value="COPINE"/>
    <property type="match status" value="1"/>
</dbReference>
<feature type="domain" description="C2" evidence="1">
    <location>
        <begin position="37"/>
        <end position="163"/>
    </location>
</feature>
<dbReference type="GeneID" id="68115042"/>
<dbReference type="RefSeq" id="XP_044568622.1">
    <property type="nucleotide sequence ID" value="XM_044711611.1"/>
</dbReference>
<sequence length="361" mass="42338">MAKRMIVAKFFYSWKRTNHKINDEKEKQLCERLNRMNLEELTEMVNEIPKTIQQDQKYIHFKCRASSLDKKDLFSSDPYFVIEKEIYSDRREQIFKSETIKKSLSPVWTEFELHLDVLCSGDLSKKLWFLVYDWDKLSNDDLIGQFSCTLEELMQGKKEYNVIEPTLAAKKKNYPNSGVFHFDTVQEIMRNVSIPNPEHQVYYNILKKKENSTEAFLDYIYGGTSISVSIGIDFTGSNGHYQSTSSLHHLFENGTMNSYQKAIKSVGEVLEPYDNDKMYGAYGYGAVIEGETKMRPMFNQSLQDDKEELCSLMQFCSFTKMQYPSYILETWVQLPIQKLSNLIMVTIFIESSNMWLKKRLK</sequence>
<dbReference type="GO" id="GO:0005544">
    <property type="term" value="F:calcium-dependent phospholipid binding"/>
    <property type="evidence" value="ECO:0007669"/>
    <property type="project" value="InterPro"/>
</dbReference>
<accession>A0A6A5CF16</accession>
<reference evidence="2 3" key="1">
    <citation type="journal article" date="2019" name="Sci. Rep.">
        <title>Nanopore sequencing improves the draft genome of the human pathogenic amoeba Naegleria fowleri.</title>
        <authorList>
            <person name="Liechti N."/>
            <person name="Schurch N."/>
            <person name="Bruggmann R."/>
            <person name="Wittwer M."/>
        </authorList>
    </citation>
    <scope>NUCLEOTIDE SEQUENCE [LARGE SCALE GENOMIC DNA]</scope>
    <source>
        <strain evidence="2 3">ATCC 30894</strain>
    </source>
</reference>
<proteinExistence type="predicted"/>
<keyword evidence="3" id="KW-1185">Reference proteome</keyword>
<protein>
    <recommendedName>
        <fullName evidence="1">C2 domain-containing protein</fullName>
    </recommendedName>
</protein>
<dbReference type="VEuPathDB" id="AmoebaDB:FDP41_007824"/>
<comment type="caution">
    <text evidence="2">The sequence shown here is derived from an EMBL/GenBank/DDBJ whole genome shotgun (WGS) entry which is preliminary data.</text>
</comment>
<dbReference type="EMBL" id="VFQX01000004">
    <property type="protein sequence ID" value="KAF0983909.1"/>
    <property type="molecule type" value="Genomic_DNA"/>
</dbReference>
<dbReference type="Pfam" id="PF07002">
    <property type="entry name" value="Copine"/>
    <property type="match status" value="1"/>
</dbReference>
<dbReference type="CDD" id="cd04047">
    <property type="entry name" value="C2B_Copine"/>
    <property type="match status" value="1"/>
</dbReference>
<dbReference type="InterPro" id="IPR045052">
    <property type="entry name" value="Copine"/>
</dbReference>
<dbReference type="PANTHER" id="PTHR10857:SF106">
    <property type="entry name" value="C2 DOMAIN-CONTAINING PROTEIN"/>
    <property type="match status" value="1"/>
</dbReference>
<dbReference type="PROSITE" id="PS50004">
    <property type="entry name" value="C2"/>
    <property type="match status" value="1"/>
</dbReference>
<dbReference type="AlphaFoldDB" id="A0A6A5CF16"/>
<name>A0A6A5CF16_NAEFO</name>
<dbReference type="GO" id="GO:0071277">
    <property type="term" value="P:cellular response to calcium ion"/>
    <property type="evidence" value="ECO:0007669"/>
    <property type="project" value="TreeGrafter"/>
</dbReference>
<dbReference type="Pfam" id="PF00168">
    <property type="entry name" value="C2"/>
    <property type="match status" value="1"/>
</dbReference>
<dbReference type="InterPro" id="IPR037768">
    <property type="entry name" value="C2B_Copine"/>
</dbReference>
<evidence type="ECO:0000313" key="3">
    <source>
        <dbReference type="Proteomes" id="UP000444721"/>
    </source>
</evidence>
<dbReference type="GO" id="GO:0005886">
    <property type="term" value="C:plasma membrane"/>
    <property type="evidence" value="ECO:0007669"/>
    <property type="project" value="TreeGrafter"/>
</dbReference>
<dbReference type="InterPro" id="IPR035892">
    <property type="entry name" value="C2_domain_sf"/>
</dbReference>
<dbReference type="InterPro" id="IPR000008">
    <property type="entry name" value="C2_dom"/>
</dbReference>
<evidence type="ECO:0000259" key="1">
    <source>
        <dbReference type="PROSITE" id="PS50004"/>
    </source>
</evidence>
<dbReference type="Gene3D" id="2.60.40.150">
    <property type="entry name" value="C2 domain"/>
    <property type="match status" value="1"/>
</dbReference>
<dbReference type="InterPro" id="IPR010734">
    <property type="entry name" value="Copine_C"/>
</dbReference>
<dbReference type="VEuPathDB" id="AmoebaDB:NfTy_005600"/>
<dbReference type="SUPFAM" id="SSF49562">
    <property type="entry name" value="C2 domain (Calcium/lipid-binding domain, CaLB)"/>
    <property type="match status" value="1"/>
</dbReference>
<dbReference type="VEuPathDB" id="AmoebaDB:NF0018210"/>
<dbReference type="Proteomes" id="UP000444721">
    <property type="component" value="Unassembled WGS sequence"/>
</dbReference>
<organism evidence="2 3">
    <name type="scientific">Naegleria fowleri</name>
    <name type="common">Brain eating amoeba</name>
    <dbReference type="NCBI Taxonomy" id="5763"/>
    <lineage>
        <taxon>Eukaryota</taxon>
        <taxon>Discoba</taxon>
        <taxon>Heterolobosea</taxon>
        <taxon>Tetramitia</taxon>
        <taxon>Eutetramitia</taxon>
        <taxon>Vahlkampfiidae</taxon>
        <taxon>Naegleria</taxon>
    </lineage>
</organism>
<evidence type="ECO:0000313" key="2">
    <source>
        <dbReference type="EMBL" id="KAF0983909.1"/>
    </source>
</evidence>